<dbReference type="Pfam" id="PF13191">
    <property type="entry name" value="AAA_16"/>
    <property type="match status" value="1"/>
</dbReference>
<evidence type="ECO:0000313" key="3">
    <source>
        <dbReference type="EMBL" id="SDE73515.1"/>
    </source>
</evidence>
<evidence type="ECO:0000313" key="4">
    <source>
        <dbReference type="Proteomes" id="UP000198614"/>
    </source>
</evidence>
<gene>
    <name evidence="3" type="ORF">SAMN05216260_103314</name>
</gene>
<accession>A0A1G7FDA5</accession>
<dbReference type="OrthoDB" id="3209349at2"/>
<dbReference type="Gene3D" id="3.40.50.300">
    <property type="entry name" value="P-loop containing nucleotide triphosphate hydrolases"/>
    <property type="match status" value="1"/>
</dbReference>
<proteinExistence type="predicted"/>
<dbReference type="Pfam" id="PF03008">
    <property type="entry name" value="DUF234"/>
    <property type="match status" value="1"/>
</dbReference>
<dbReference type="InterPro" id="IPR004256">
    <property type="entry name" value="DUF234"/>
</dbReference>
<dbReference type="SUPFAM" id="SSF52540">
    <property type="entry name" value="P-loop containing nucleoside triphosphate hydrolases"/>
    <property type="match status" value="1"/>
</dbReference>
<feature type="domain" description="DUF234" evidence="1">
    <location>
        <begin position="335"/>
        <end position="421"/>
    </location>
</feature>
<dbReference type="Proteomes" id="UP000198614">
    <property type="component" value="Unassembled WGS sequence"/>
</dbReference>
<protein>
    <recommendedName>
        <fullName evidence="5">DUF234 domain-containing protein</fullName>
    </recommendedName>
</protein>
<reference evidence="3 4" key="1">
    <citation type="submission" date="2016-10" db="EMBL/GenBank/DDBJ databases">
        <authorList>
            <person name="de Groot N.N."/>
        </authorList>
    </citation>
    <scope>NUCLEOTIDE SEQUENCE [LARGE SCALE GENOMIC DNA]</scope>
    <source>
        <strain evidence="3 4">CGMCC 4.1859</strain>
    </source>
</reference>
<dbReference type="PANTHER" id="PTHR34704:SF1">
    <property type="entry name" value="ATPASE"/>
    <property type="match status" value="1"/>
</dbReference>
<dbReference type="AlphaFoldDB" id="A0A1G7FDA5"/>
<organism evidence="3 4">
    <name type="scientific">Streptomyces griseoaurantiacus</name>
    <dbReference type="NCBI Taxonomy" id="68213"/>
    <lineage>
        <taxon>Bacteria</taxon>
        <taxon>Bacillati</taxon>
        <taxon>Actinomycetota</taxon>
        <taxon>Actinomycetes</taxon>
        <taxon>Kitasatosporales</taxon>
        <taxon>Streptomycetaceae</taxon>
        <taxon>Streptomyces</taxon>
        <taxon>Streptomyces aurantiacus group</taxon>
    </lineage>
</organism>
<dbReference type="InterPro" id="IPR027417">
    <property type="entry name" value="P-loop_NTPase"/>
</dbReference>
<dbReference type="InterPro" id="IPR041664">
    <property type="entry name" value="AAA_16"/>
</dbReference>
<evidence type="ECO:0000259" key="2">
    <source>
        <dbReference type="Pfam" id="PF13191"/>
    </source>
</evidence>
<dbReference type="PANTHER" id="PTHR34704">
    <property type="entry name" value="ATPASE"/>
    <property type="match status" value="1"/>
</dbReference>
<evidence type="ECO:0008006" key="5">
    <source>
        <dbReference type="Google" id="ProtNLM"/>
    </source>
</evidence>
<sequence>MATPFVGRHTELALLHKRLDRVAATGGGAAVAIRGRRQVGKSRLVQEFCDRADRPYLFFTATKGASPVEGIADFLAELGESSLPVDRELLPKDPPTNWADAFRVLASVLPNAPAVVVLDELPWLAEQDPVFDGALQTAWDRLLAGRPVLLLLLGSDLHMMERFTAYDRPFYGRADNMVLGPLNVAETGDALGLDAADAIDAHLVSGGLPGILRAWPHATPALDFVEAECADPASPLFGVPEAALMAEFPTPDQARRVLEAVGSGDRTHANIAATAGSRSGALPSGILSPLLRRLTDEKHVLASDTPLSAHPGKPALYRVADSNLRLYLAALRSAQTLSRRGRPETAYRVVERRWAAWRGRAVEPLVREALELAAVEDDFPWPGTEAVGGWWNRRFSPEIDLVGADRAPVAGTVFFAGSVKWLGSPFDPHDLAALARGAVEIPGFVPGPARLALVSLSGVAEAVADDEGVGLVWGAEDVVDAWRGRPAGPTGRRNGS</sequence>
<evidence type="ECO:0000259" key="1">
    <source>
        <dbReference type="Pfam" id="PF03008"/>
    </source>
</evidence>
<name>A0A1G7FDA5_9ACTN</name>
<feature type="domain" description="Orc1-like AAA ATPase" evidence="2">
    <location>
        <begin position="4"/>
        <end position="128"/>
    </location>
</feature>
<dbReference type="EMBL" id="FNAX01000003">
    <property type="protein sequence ID" value="SDE73515.1"/>
    <property type="molecule type" value="Genomic_DNA"/>
</dbReference>